<keyword evidence="3" id="KW-1185">Reference proteome</keyword>
<reference evidence="2" key="2">
    <citation type="submission" date="2020-09" db="EMBL/GenBank/DDBJ databases">
        <authorList>
            <person name="Sun Q."/>
            <person name="Ohkuma M."/>
        </authorList>
    </citation>
    <scope>NUCLEOTIDE SEQUENCE</scope>
    <source>
        <strain evidence="2">JCM 19831</strain>
    </source>
</reference>
<dbReference type="Gene3D" id="3.40.50.1820">
    <property type="entry name" value="alpha/beta hydrolase"/>
    <property type="match status" value="1"/>
</dbReference>
<dbReference type="EMBL" id="BMPI01000044">
    <property type="protein sequence ID" value="GGM60841.1"/>
    <property type="molecule type" value="Genomic_DNA"/>
</dbReference>
<evidence type="ECO:0000313" key="2">
    <source>
        <dbReference type="EMBL" id="GGM60841.1"/>
    </source>
</evidence>
<name>A0A917U8T2_9ACTN</name>
<dbReference type="AlphaFoldDB" id="A0A917U8T2"/>
<sequence length="284" mass="29546">MRSEKIAAGMTVHSVGQGPGIVVLHGGGITWRDYHRLTDALAGRFTVHLYNRRGREDSRPLDGTETAQTDLDDLAAVLEHTGARNVFGHSGGGFVALRAGIAGLPLHRIAVYDPGLCIDGNPPFGFVDDVERLVAAGDTLGAMTAIGRGADADGTAGRLPTPVARFVTRVFLATPIGKRMAGLLPTVPPEVRRIADHDGPASDYAGIDAAVLLAAGARSARYFTDNCRAVAAAVPRGRAIVIPGSSHNAANVARPRFVAPFAAFFAGERAQGAEDGEGRGAART</sequence>
<protein>
    <recommendedName>
        <fullName evidence="1">AB hydrolase-1 domain-containing protein</fullName>
    </recommendedName>
</protein>
<comment type="caution">
    <text evidence="2">The sequence shown here is derived from an EMBL/GenBank/DDBJ whole genome shotgun (WGS) entry which is preliminary data.</text>
</comment>
<evidence type="ECO:0000259" key="1">
    <source>
        <dbReference type="Pfam" id="PF12697"/>
    </source>
</evidence>
<proteinExistence type="predicted"/>
<accession>A0A917U8T2</accession>
<gene>
    <name evidence="2" type="ORF">GCM10007977_072950</name>
</gene>
<dbReference type="GO" id="GO:0003824">
    <property type="term" value="F:catalytic activity"/>
    <property type="evidence" value="ECO:0007669"/>
    <property type="project" value="UniProtKB-ARBA"/>
</dbReference>
<evidence type="ECO:0000313" key="3">
    <source>
        <dbReference type="Proteomes" id="UP000642070"/>
    </source>
</evidence>
<organism evidence="2 3">
    <name type="scientific">Dactylosporangium sucinum</name>
    <dbReference type="NCBI Taxonomy" id="1424081"/>
    <lineage>
        <taxon>Bacteria</taxon>
        <taxon>Bacillati</taxon>
        <taxon>Actinomycetota</taxon>
        <taxon>Actinomycetes</taxon>
        <taxon>Micromonosporales</taxon>
        <taxon>Micromonosporaceae</taxon>
        <taxon>Dactylosporangium</taxon>
    </lineage>
</organism>
<feature type="domain" description="AB hydrolase-1" evidence="1">
    <location>
        <begin position="21"/>
        <end position="259"/>
    </location>
</feature>
<dbReference type="SUPFAM" id="SSF53474">
    <property type="entry name" value="alpha/beta-Hydrolases"/>
    <property type="match status" value="1"/>
</dbReference>
<dbReference type="Proteomes" id="UP000642070">
    <property type="component" value="Unassembled WGS sequence"/>
</dbReference>
<dbReference type="Pfam" id="PF12697">
    <property type="entry name" value="Abhydrolase_6"/>
    <property type="match status" value="1"/>
</dbReference>
<dbReference type="InterPro" id="IPR000073">
    <property type="entry name" value="AB_hydrolase_1"/>
</dbReference>
<reference evidence="2" key="1">
    <citation type="journal article" date="2014" name="Int. J. Syst. Evol. Microbiol.">
        <title>Complete genome sequence of Corynebacterium casei LMG S-19264T (=DSM 44701T), isolated from a smear-ripened cheese.</title>
        <authorList>
            <consortium name="US DOE Joint Genome Institute (JGI-PGF)"/>
            <person name="Walter F."/>
            <person name="Albersmeier A."/>
            <person name="Kalinowski J."/>
            <person name="Ruckert C."/>
        </authorList>
    </citation>
    <scope>NUCLEOTIDE SEQUENCE</scope>
    <source>
        <strain evidence="2">JCM 19831</strain>
    </source>
</reference>
<dbReference type="RefSeq" id="WP_190254578.1">
    <property type="nucleotide sequence ID" value="NZ_BMPI01000044.1"/>
</dbReference>
<dbReference type="InterPro" id="IPR029058">
    <property type="entry name" value="AB_hydrolase_fold"/>
</dbReference>